<evidence type="ECO:0000256" key="4">
    <source>
        <dbReference type="ARBA" id="ARBA00022827"/>
    </source>
</evidence>
<name>A0A167EY88_9HYPO</name>
<evidence type="ECO:0000313" key="9">
    <source>
        <dbReference type="Proteomes" id="UP000076863"/>
    </source>
</evidence>
<evidence type="ECO:0000256" key="5">
    <source>
        <dbReference type="ARBA" id="ARBA00023002"/>
    </source>
</evidence>
<dbReference type="EMBL" id="AZHA01000010">
    <property type="protein sequence ID" value="OAA44564.1"/>
    <property type="molecule type" value="Genomic_DNA"/>
</dbReference>
<dbReference type="Gene3D" id="3.50.50.60">
    <property type="entry name" value="FAD/NAD(P)-binding domain"/>
    <property type="match status" value="1"/>
</dbReference>
<dbReference type="InterPro" id="IPR006076">
    <property type="entry name" value="FAD-dep_OxRdtase"/>
</dbReference>
<evidence type="ECO:0000259" key="7">
    <source>
        <dbReference type="Pfam" id="PF01266"/>
    </source>
</evidence>
<dbReference type="GO" id="GO:0004657">
    <property type="term" value="F:proline dehydrogenase activity"/>
    <property type="evidence" value="ECO:0007669"/>
    <property type="project" value="TreeGrafter"/>
</dbReference>
<keyword evidence="9" id="KW-1185">Reference proteome</keyword>
<accession>A0A167EY88</accession>
<comment type="caution">
    <text evidence="8">The sequence shown here is derived from an EMBL/GenBank/DDBJ whole genome shotgun (WGS) entry which is preliminary data.</text>
</comment>
<dbReference type="PANTHER" id="PTHR10961">
    <property type="entry name" value="PEROXISOMAL SARCOSINE OXIDASE"/>
    <property type="match status" value="1"/>
</dbReference>
<feature type="domain" description="FAD dependent oxidoreductase" evidence="7">
    <location>
        <begin position="14"/>
        <end position="386"/>
    </location>
</feature>
<dbReference type="Proteomes" id="UP000076863">
    <property type="component" value="Unassembled WGS sequence"/>
</dbReference>
<proteinExistence type="inferred from homology"/>
<reference evidence="8 9" key="1">
    <citation type="journal article" date="2016" name="Genome Biol. Evol.">
        <title>Divergent and convergent evolution of fungal pathogenicity.</title>
        <authorList>
            <person name="Shang Y."/>
            <person name="Xiao G."/>
            <person name="Zheng P."/>
            <person name="Cen K."/>
            <person name="Zhan S."/>
            <person name="Wang C."/>
        </authorList>
    </citation>
    <scope>NUCLEOTIDE SEQUENCE [LARGE SCALE GENOMIC DNA]</scope>
    <source>
        <strain evidence="8 9">RCEF 3172</strain>
    </source>
</reference>
<keyword evidence="3" id="KW-0285">Flavoprotein</keyword>
<keyword evidence="4" id="KW-0274">FAD</keyword>
<evidence type="ECO:0000313" key="8">
    <source>
        <dbReference type="EMBL" id="OAA44564.1"/>
    </source>
</evidence>
<dbReference type="GO" id="GO:0050031">
    <property type="term" value="F:L-pipecolate oxidase activity"/>
    <property type="evidence" value="ECO:0007669"/>
    <property type="project" value="TreeGrafter"/>
</dbReference>
<dbReference type="PANTHER" id="PTHR10961:SF45">
    <property type="entry name" value="FAD DEPENDENT OXIDOREDUCTASE DOMAIN-CONTAINING PROTEIN-RELATED"/>
    <property type="match status" value="1"/>
</dbReference>
<protein>
    <submittedName>
        <fullName evidence="8">FAD dependent oxidoreductase</fullName>
    </submittedName>
</protein>
<feature type="compositionally biased region" description="Polar residues" evidence="6">
    <location>
        <begin position="425"/>
        <end position="434"/>
    </location>
</feature>
<dbReference type="GO" id="GO:0050660">
    <property type="term" value="F:flavin adenine dinucleotide binding"/>
    <property type="evidence" value="ECO:0007669"/>
    <property type="project" value="InterPro"/>
</dbReference>
<dbReference type="AlphaFoldDB" id="A0A167EY88"/>
<dbReference type="InterPro" id="IPR036188">
    <property type="entry name" value="FAD/NAD-bd_sf"/>
</dbReference>
<evidence type="ECO:0000256" key="1">
    <source>
        <dbReference type="ARBA" id="ARBA00001974"/>
    </source>
</evidence>
<dbReference type="OrthoDB" id="2219495at2759"/>
<evidence type="ECO:0000256" key="3">
    <source>
        <dbReference type="ARBA" id="ARBA00022630"/>
    </source>
</evidence>
<evidence type="ECO:0000256" key="2">
    <source>
        <dbReference type="ARBA" id="ARBA00010989"/>
    </source>
</evidence>
<sequence length="434" mass="47084">MSPYKPPPAKADSIIIVGAGVFGLSTALELAQRGYTNVTVLDRFVPPAVDGSSVDLSRIIRFDYGDRLYGVMAREAVAGWAADYPDHYHQCGFLMLNEAAEPGFEYTRHCVAVDEELGRTIELYDDAADMRERVPGIPAKLEGFKAFYNPKGGWADAAASIGQLAGRCSQAGVSIVSGRRGTVKKLVYQGSRVTGVQLLDGSRMGASLVILATGAWTNHLLRVTHASSASAQPVGFIQLTDAEAATLRGMPVMINANKGVFVFPPTPGTNILKIARHGYGYATAETVDDGRTPPSVLSCPRRDANNARTSFMPEDAQQGLRDGLRDLVPEFAERPWSRLRLCWYSDTPEGDFIVDNHPQVEGLFLATGGSGHGFKFLPVLGRYIVDCLENKASQSLRHKWRMRPDSEASEIKIGDGSRGGPPLRTLTTLEQSKL</sequence>
<keyword evidence="5" id="KW-0560">Oxidoreductase</keyword>
<gene>
    <name evidence="8" type="ORF">BBO_04047</name>
</gene>
<dbReference type="InterPro" id="IPR045170">
    <property type="entry name" value="MTOX"/>
</dbReference>
<organism evidence="8 9">
    <name type="scientific">Beauveria brongniartii RCEF 3172</name>
    <dbReference type="NCBI Taxonomy" id="1081107"/>
    <lineage>
        <taxon>Eukaryota</taxon>
        <taxon>Fungi</taxon>
        <taxon>Dikarya</taxon>
        <taxon>Ascomycota</taxon>
        <taxon>Pezizomycotina</taxon>
        <taxon>Sordariomycetes</taxon>
        <taxon>Hypocreomycetidae</taxon>
        <taxon>Hypocreales</taxon>
        <taxon>Cordycipitaceae</taxon>
        <taxon>Beauveria</taxon>
        <taxon>Beauveria brongniartii</taxon>
    </lineage>
</organism>
<comment type="cofactor">
    <cofactor evidence="1">
        <name>FAD</name>
        <dbReference type="ChEBI" id="CHEBI:57692"/>
    </cofactor>
</comment>
<dbReference type="SUPFAM" id="SSF54373">
    <property type="entry name" value="FAD-linked reductases, C-terminal domain"/>
    <property type="match status" value="1"/>
</dbReference>
<evidence type="ECO:0000256" key="6">
    <source>
        <dbReference type="SAM" id="MobiDB-lite"/>
    </source>
</evidence>
<dbReference type="Gene3D" id="3.30.9.10">
    <property type="entry name" value="D-Amino Acid Oxidase, subunit A, domain 2"/>
    <property type="match status" value="1"/>
</dbReference>
<dbReference type="GO" id="GO:0008115">
    <property type="term" value="F:sarcosine oxidase activity"/>
    <property type="evidence" value="ECO:0007669"/>
    <property type="project" value="TreeGrafter"/>
</dbReference>
<dbReference type="Pfam" id="PF01266">
    <property type="entry name" value="DAO"/>
    <property type="match status" value="1"/>
</dbReference>
<feature type="region of interest" description="Disordered" evidence="6">
    <location>
        <begin position="407"/>
        <end position="434"/>
    </location>
</feature>
<comment type="similarity">
    <text evidence="2">Belongs to the MSOX/MTOX family.</text>
</comment>
<dbReference type="SUPFAM" id="SSF51905">
    <property type="entry name" value="FAD/NAD(P)-binding domain"/>
    <property type="match status" value="1"/>
</dbReference>